<organism evidence="2 3">
    <name type="scientific">Imperialibacter roseus</name>
    <dbReference type="NCBI Taxonomy" id="1324217"/>
    <lineage>
        <taxon>Bacteria</taxon>
        <taxon>Pseudomonadati</taxon>
        <taxon>Bacteroidota</taxon>
        <taxon>Cytophagia</taxon>
        <taxon>Cytophagales</taxon>
        <taxon>Flammeovirgaceae</taxon>
        <taxon>Imperialibacter</taxon>
    </lineage>
</organism>
<gene>
    <name evidence="2" type="ORF">RT717_24660</name>
</gene>
<sequence>MKTIGSDQPSAFLIVPGEQLNGAERVVFYTAQELLRRGFAVDILIWRINRNITGQWDELSSQATIVKISKSYYFFGLLSVVWTIYRRLGNRHYTLSFSSNIILNSLLGTLKKRGLLKTTRLIVREPSSPILRYSNISLKRLKYLFFYWLGYPFVDCIIFQTNLMSDTFKSNLKYLGHKQTKVLSNPFDLHGIMTKKNQCELKLGPFVIASGRLIKEKGFFNLIEAYSKLSKNYIKKYSLVILGEGPLEKELKKYAVDLGLENRVLFPGYVLNPYVYYCQASLCVVSSIREGFPNILLEMMSVNSNVVSTLCAGGIDEIPNIYKCDPDSAEKLNEAITNALDKPLMESHLNYLAKHTIEAFVNEIV</sequence>
<evidence type="ECO:0000313" key="2">
    <source>
        <dbReference type="EMBL" id="WOK06271.1"/>
    </source>
</evidence>
<evidence type="ECO:0000259" key="1">
    <source>
        <dbReference type="Pfam" id="PF00534"/>
    </source>
</evidence>
<name>A0ABZ0INH1_9BACT</name>
<dbReference type="EMBL" id="CP136051">
    <property type="protein sequence ID" value="WOK06271.1"/>
    <property type="molecule type" value="Genomic_DNA"/>
</dbReference>
<keyword evidence="2" id="KW-0328">Glycosyltransferase</keyword>
<dbReference type="Gene3D" id="3.40.50.2000">
    <property type="entry name" value="Glycogen Phosphorylase B"/>
    <property type="match status" value="2"/>
</dbReference>
<accession>A0ABZ0INH1</accession>
<dbReference type="EC" id="2.4.-.-" evidence="2"/>
<reference evidence="2 3" key="1">
    <citation type="journal article" date="2023" name="Microbiol. Resour. Announc.">
        <title>Complete Genome Sequence of Imperialibacter roseus strain P4T.</title>
        <authorList>
            <person name="Tizabi D.R."/>
            <person name="Bachvaroff T."/>
            <person name="Hill R.T."/>
        </authorList>
    </citation>
    <scope>NUCLEOTIDE SEQUENCE [LARGE SCALE GENOMIC DNA]</scope>
    <source>
        <strain evidence="2 3">P4T</strain>
    </source>
</reference>
<dbReference type="SUPFAM" id="SSF53756">
    <property type="entry name" value="UDP-Glycosyltransferase/glycogen phosphorylase"/>
    <property type="match status" value="1"/>
</dbReference>
<protein>
    <submittedName>
        <fullName evidence="2">Glycosyltransferase</fullName>
        <ecNumber evidence="2">2.4.-.-</ecNumber>
    </submittedName>
</protein>
<dbReference type="Proteomes" id="UP001302349">
    <property type="component" value="Chromosome"/>
</dbReference>
<keyword evidence="2" id="KW-0808">Transferase</keyword>
<dbReference type="GO" id="GO:0016757">
    <property type="term" value="F:glycosyltransferase activity"/>
    <property type="evidence" value="ECO:0007669"/>
    <property type="project" value="UniProtKB-KW"/>
</dbReference>
<dbReference type="CDD" id="cd03811">
    <property type="entry name" value="GT4_GT28_WabH-like"/>
    <property type="match status" value="1"/>
</dbReference>
<dbReference type="Pfam" id="PF00534">
    <property type="entry name" value="Glycos_transf_1"/>
    <property type="match status" value="1"/>
</dbReference>
<dbReference type="InterPro" id="IPR001296">
    <property type="entry name" value="Glyco_trans_1"/>
</dbReference>
<keyword evidence="3" id="KW-1185">Reference proteome</keyword>
<evidence type="ECO:0000313" key="3">
    <source>
        <dbReference type="Proteomes" id="UP001302349"/>
    </source>
</evidence>
<dbReference type="RefSeq" id="WP_317488998.1">
    <property type="nucleotide sequence ID" value="NZ_CP136051.1"/>
</dbReference>
<proteinExistence type="predicted"/>
<dbReference type="PANTHER" id="PTHR12526">
    <property type="entry name" value="GLYCOSYLTRANSFERASE"/>
    <property type="match status" value="1"/>
</dbReference>
<feature type="domain" description="Glycosyl transferase family 1" evidence="1">
    <location>
        <begin position="205"/>
        <end position="353"/>
    </location>
</feature>